<evidence type="ECO:0000256" key="1">
    <source>
        <dbReference type="ARBA" id="ARBA00022821"/>
    </source>
</evidence>
<dbReference type="PANTHER" id="PTHR33463:SF189">
    <property type="entry name" value="FBD DOMAIN-CONTAINING PROTEIN"/>
    <property type="match status" value="1"/>
</dbReference>
<dbReference type="PANTHER" id="PTHR33463">
    <property type="entry name" value="NB-ARC DOMAIN-CONTAINING PROTEIN-RELATED"/>
    <property type="match status" value="1"/>
</dbReference>
<organism evidence="2 3">
    <name type="scientific">Rubroshorea leprosula</name>
    <dbReference type="NCBI Taxonomy" id="152421"/>
    <lineage>
        <taxon>Eukaryota</taxon>
        <taxon>Viridiplantae</taxon>
        <taxon>Streptophyta</taxon>
        <taxon>Embryophyta</taxon>
        <taxon>Tracheophyta</taxon>
        <taxon>Spermatophyta</taxon>
        <taxon>Magnoliopsida</taxon>
        <taxon>eudicotyledons</taxon>
        <taxon>Gunneridae</taxon>
        <taxon>Pentapetalae</taxon>
        <taxon>rosids</taxon>
        <taxon>malvids</taxon>
        <taxon>Malvales</taxon>
        <taxon>Dipterocarpaceae</taxon>
        <taxon>Rubroshorea</taxon>
    </lineage>
</organism>
<dbReference type="AlphaFoldDB" id="A0AAV5KNW1"/>
<gene>
    <name evidence="2" type="ORF">SLEP1_g35677</name>
</gene>
<name>A0AAV5KNW1_9ROSI</name>
<protein>
    <submittedName>
        <fullName evidence="2">Uncharacterized protein</fullName>
    </submittedName>
</protein>
<dbReference type="InterPro" id="IPR050905">
    <property type="entry name" value="Plant_NBS-LRR"/>
</dbReference>
<evidence type="ECO:0000313" key="2">
    <source>
        <dbReference type="EMBL" id="GKV26352.1"/>
    </source>
</evidence>
<keyword evidence="3" id="KW-1185">Reference proteome</keyword>
<keyword evidence="1" id="KW-0611">Plant defense</keyword>
<reference evidence="2 3" key="1">
    <citation type="journal article" date="2021" name="Commun. Biol.">
        <title>The genome of Shorea leprosula (Dipterocarpaceae) highlights the ecological relevance of drought in aseasonal tropical rainforests.</title>
        <authorList>
            <person name="Ng K.K.S."/>
            <person name="Kobayashi M.J."/>
            <person name="Fawcett J.A."/>
            <person name="Hatakeyama M."/>
            <person name="Paape T."/>
            <person name="Ng C.H."/>
            <person name="Ang C.C."/>
            <person name="Tnah L.H."/>
            <person name="Lee C.T."/>
            <person name="Nishiyama T."/>
            <person name="Sese J."/>
            <person name="O'Brien M.J."/>
            <person name="Copetti D."/>
            <person name="Mohd Noor M.I."/>
            <person name="Ong R.C."/>
            <person name="Putra M."/>
            <person name="Sireger I.Z."/>
            <person name="Indrioko S."/>
            <person name="Kosugi Y."/>
            <person name="Izuno A."/>
            <person name="Isagi Y."/>
            <person name="Lee S.L."/>
            <person name="Shimizu K.K."/>
        </authorList>
    </citation>
    <scope>NUCLEOTIDE SEQUENCE [LARGE SCALE GENOMIC DNA]</scope>
    <source>
        <strain evidence="2">214</strain>
    </source>
</reference>
<sequence>MAKDGMKVKTRLVADLGLVVLEKMEVGEGQSEKMEVGAILEKMEVDAILILELIVNEGLVGEESLLLPRLETLTLEGLPKLTRFCSGNYFEFPFLRCLHIIKCPLLETFISSSNVGETSHMTESKIVESTFTSLLFDAKVGFPRLKHLVLKDMESLNLIWDNQLDAGSFHKLDQLLILASELLSYQRTCRENQLENHDQCPLFLINVTVMECPSIRTFSEGEVSTPKLQKVKLTENSTDEGIWQEGSLNRTLQQLFTKKSGDDGEEDWSDALHKLFN</sequence>
<accession>A0AAV5KNW1</accession>
<evidence type="ECO:0000313" key="3">
    <source>
        <dbReference type="Proteomes" id="UP001054252"/>
    </source>
</evidence>
<comment type="caution">
    <text evidence="2">The sequence shown here is derived from an EMBL/GenBank/DDBJ whole genome shotgun (WGS) entry which is preliminary data.</text>
</comment>
<dbReference type="EMBL" id="BPVZ01000072">
    <property type="protein sequence ID" value="GKV26352.1"/>
    <property type="molecule type" value="Genomic_DNA"/>
</dbReference>
<dbReference type="Proteomes" id="UP001054252">
    <property type="component" value="Unassembled WGS sequence"/>
</dbReference>
<proteinExistence type="predicted"/>